<dbReference type="RefSeq" id="WP_132083063.1">
    <property type="nucleotide sequence ID" value="NZ_DAIMLW010000367.1"/>
</dbReference>
<evidence type="ECO:0000313" key="3">
    <source>
        <dbReference type="Proteomes" id="UP000295063"/>
    </source>
</evidence>
<keyword evidence="3" id="KW-1185">Reference proteome</keyword>
<gene>
    <name evidence="2" type="ORF">EV210_11725</name>
</gene>
<evidence type="ECO:0000313" key="2">
    <source>
        <dbReference type="EMBL" id="TCL33568.1"/>
    </source>
</evidence>
<feature type="chain" id="PRO_5020813599" description="Outer membrane protein with beta-barrel domain" evidence="1">
    <location>
        <begin position="22"/>
        <end position="164"/>
    </location>
</feature>
<dbReference type="AlphaFoldDB" id="A0A4R1PQ04"/>
<dbReference type="EMBL" id="SLUI01000017">
    <property type="protein sequence ID" value="TCL33568.1"/>
    <property type="molecule type" value="Genomic_DNA"/>
</dbReference>
<organism evidence="2 3">
    <name type="scientific">Anaerospora hongkongensis</name>
    <dbReference type="NCBI Taxonomy" id="244830"/>
    <lineage>
        <taxon>Bacteria</taxon>
        <taxon>Bacillati</taxon>
        <taxon>Bacillota</taxon>
        <taxon>Negativicutes</taxon>
        <taxon>Selenomonadales</taxon>
        <taxon>Sporomusaceae</taxon>
        <taxon>Anaerospora</taxon>
    </lineage>
</organism>
<sequence length="164" mass="17958">MKKSLLLAGAFVILSAGSSFAAPLNNLDSEQTAVGLSGDAFYIEHKLTDRFTLGYQSIDRDYYGDMKDLYGQYEFTGNLRGIIGNRDFDYRDSAMYLGLGLQGSLAPQLNGFASVITGDKFSEMQAGASYRLASNLDLNATYTNFMPEHGRDKDEVAIGATLKF</sequence>
<comment type="caution">
    <text evidence="2">The sequence shown here is derived from an EMBL/GenBank/DDBJ whole genome shotgun (WGS) entry which is preliminary data.</text>
</comment>
<evidence type="ECO:0000256" key="1">
    <source>
        <dbReference type="SAM" id="SignalP"/>
    </source>
</evidence>
<proteinExistence type="predicted"/>
<accession>A0A4R1PQ04</accession>
<dbReference type="OrthoDB" id="1623865at2"/>
<name>A0A4R1PQ04_9FIRM</name>
<keyword evidence="1" id="KW-0732">Signal</keyword>
<feature type="signal peptide" evidence="1">
    <location>
        <begin position="1"/>
        <end position="21"/>
    </location>
</feature>
<evidence type="ECO:0008006" key="4">
    <source>
        <dbReference type="Google" id="ProtNLM"/>
    </source>
</evidence>
<dbReference type="Proteomes" id="UP000295063">
    <property type="component" value="Unassembled WGS sequence"/>
</dbReference>
<reference evidence="2 3" key="1">
    <citation type="submission" date="2019-03" db="EMBL/GenBank/DDBJ databases">
        <title>Genomic Encyclopedia of Type Strains, Phase IV (KMG-IV): sequencing the most valuable type-strain genomes for metagenomic binning, comparative biology and taxonomic classification.</title>
        <authorList>
            <person name="Goeker M."/>
        </authorList>
    </citation>
    <scope>NUCLEOTIDE SEQUENCE [LARGE SCALE GENOMIC DNA]</scope>
    <source>
        <strain evidence="2 3">DSM 15969</strain>
    </source>
</reference>
<protein>
    <recommendedName>
        <fullName evidence="4">Outer membrane protein with beta-barrel domain</fullName>
    </recommendedName>
</protein>